<sequence>MICVDCSQENPQWASVCSEAERPSESASKLPQSNPVGGGGGEGGRESTPLRAP</sequence>
<dbReference type="Proteomes" id="UP000607653">
    <property type="component" value="Unassembled WGS sequence"/>
</dbReference>
<dbReference type="EMBL" id="DUZY01000002">
    <property type="protein sequence ID" value="DAD27196.1"/>
    <property type="molecule type" value="Genomic_DNA"/>
</dbReference>
<accession>A0A822Y7L2</accession>
<evidence type="ECO:0000313" key="3">
    <source>
        <dbReference type="Proteomes" id="UP000607653"/>
    </source>
</evidence>
<gene>
    <name evidence="2" type="ORF">HUJ06_028664</name>
</gene>
<comment type="caution">
    <text evidence="2">The sequence shown here is derived from an EMBL/GenBank/DDBJ whole genome shotgun (WGS) entry which is preliminary data.</text>
</comment>
<feature type="compositionally biased region" description="Polar residues" evidence="1">
    <location>
        <begin position="25"/>
        <end position="35"/>
    </location>
</feature>
<reference evidence="2 3" key="1">
    <citation type="journal article" date="2020" name="Mol. Biol. Evol.">
        <title>Distinct Expression and Methylation Patterns for Genes with Different Fates following a Single Whole-Genome Duplication in Flowering Plants.</title>
        <authorList>
            <person name="Shi T."/>
            <person name="Rahmani R.S."/>
            <person name="Gugger P.F."/>
            <person name="Wang M."/>
            <person name="Li H."/>
            <person name="Zhang Y."/>
            <person name="Li Z."/>
            <person name="Wang Q."/>
            <person name="Van de Peer Y."/>
            <person name="Marchal K."/>
            <person name="Chen J."/>
        </authorList>
    </citation>
    <scope>NUCLEOTIDE SEQUENCE [LARGE SCALE GENOMIC DNA]</scope>
    <source>
        <tissue evidence="2">Leaf</tissue>
    </source>
</reference>
<name>A0A822Y7L2_NELNU</name>
<feature type="region of interest" description="Disordered" evidence="1">
    <location>
        <begin position="1"/>
        <end position="53"/>
    </location>
</feature>
<evidence type="ECO:0000313" key="2">
    <source>
        <dbReference type="EMBL" id="DAD27196.1"/>
    </source>
</evidence>
<proteinExistence type="predicted"/>
<evidence type="ECO:0000256" key="1">
    <source>
        <dbReference type="SAM" id="MobiDB-lite"/>
    </source>
</evidence>
<protein>
    <submittedName>
        <fullName evidence="2">Uncharacterized protein</fullName>
    </submittedName>
</protein>
<keyword evidence="3" id="KW-1185">Reference proteome</keyword>
<organism evidence="2 3">
    <name type="scientific">Nelumbo nucifera</name>
    <name type="common">Sacred lotus</name>
    <dbReference type="NCBI Taxonomy" id="4432"/>
    <lineage>
        <taxon>Eukaryota</taxon>
        <taxon>Viridiplantae</taxon>
        <taxon>Streptophyta</taxon>
        <taxon>Embryophyta</taxon>
        <taxon>Tracheophyta</taxon>
        <taxon>Spermatophyta</taxon>
        <taxon>Magnoliopsida</taxon>
        <taxon>Proteales</taxon>
        <taxon>Nelumbonaceae</taxon>
        <taxon>Nelumbo</taxon>
    </lineage>
</organism>
<dbReference type="AlphaFoldDB" id="A0A822Y7L2"/>